<evidence type="ECO:0000313" key="1">
    <source>
        <dbReference type="EMBL" id="KPM11595.1"/>
    </source>
</evidence>
<dbReference type="VEuPathDB" id="VectorBase:SSCA006159"/>
<feature type="non-terminal residue" evidence="1">
    <location>
        <position position="112"/>
    </location>
</feature>
<dbReference type="AlphaFoldDB" id="A0A132ALY0"/>
<comment type="caution">
    <text evidence="1">The sequence shown here is derived from an EMBL/GenBank/DDBJ whole genome shotgun (WGS) entry which is preliminary data.</text>
</comment>
<protein>
    <submittedName>
        <fullName evidence="1">Uncharacterized protein</fullName>
    </submittedName>
</protein>
<accession>A0A132ALY0</accession>
<organism evidence="1 2">
    <name type="scientific">Sarcoptes scabiei</name>
    <name type="common">Itch mite</name>
    <name type="synonym">Acarus scabiei</name>
    <dbReference type="NCBI Taxonomy" id="52283"/>
    <lineage>
        <taxon>Eukaryota</taxon>
        <taxon>Metazoa</taxon>
        <taxon>Ecdysozoa</taxon>
        <taxon>Arthropoda</taxon>
        <taxon>Chelicerata</taxon>
        <taxon>Arachnida</taxon>
        <taxon>Acari</taxon>
        <taxon>Acariformes</taxon>
        <taxon>Sarcoptiformes</taxon>
        <taxon>Astigmata</taxon>
        <taxon>Psoroptidia</taxon>
        <taxon>Sarcoptoidea</taxon>
        <taxon>Sarcoptidae</taxon>
        <taxon>Sarcoptinae</taxon>
        <taxon>Sarcoptes</taxon>
    </lineage>
</organism>
<name>A0A132ALY0_SARSC</name>
<gene>
    <name evidence="1" type="ORF">QR98_0101680</name>
</gene>
<sequence length="112" mass="10965">VFCHHVGFTDVHACDPECEAVGGDTVLTAGVGEGHTSVPVGIARVRLTGRGVGVPVAVVDVLVAGAGDGVGVGVGGVAEQCADVPGVQSDLLGDGGVGPPELFEFCQCLSRG</sequence>
<reference evidence="1 2" key="1">
    <citation type="journal article" date="2015" name="Parasit. Vectors">
        <title>Draft genome of the scabies mite.</title>
        <authorList>
            <person name="Rider S.D.Jr."/>
            <person name="Morgan M.S."/>
            <person name="Arlian L.G."/>
        </authorList>
    </citation>
    <scope>NUCLEOTIDE SEQUENCE [LARGE SCALE GENOMIC DNA]</scope>
    <source>
        <strain evidence="1">Arlian Lab</strain>
    </source>
</reference>
<proteinExistence type="predicted"/>
<evidence type="ECO:0000313" key="2">
    <source>
        <dbReference type="Proteomes" id="UP000616769"/>
    </source>
</evidence>
<dbReference type="EMBL" id="JXLN01017517">
    <property type="protein sequence ID" value="KPM11595.1"/>
    <property type="molecule type" value="Genomic_DNA"/>
</dbReference>
<dbReference type="Proteomes" id="UP000616769">
    <property type="component" value="Unassembled WGS sequence"/>
</dbReference>